<evidence type="ECO:0000313" key="2">
    <source>
        <dbReference type="Proteomes" id="UP000634134"/>
    </source>
</evidence>
<reference evidence="2" key="1">
    <citation type="submission" date="2023-07" db="EMBL/GenBank/DDBJ databases">
        <title>Dyadobacter sp. nov 'subterranea' isolated from contaminted grondwater.</title>
        <authorList>
            <person name="Szabo I."/>
            <person name="Al-Omari J."/>
            <person name="Szerdahelyi S.G."/>
            <person name="Rado J."/>
        </authorList>
    </citation>
    <scope>NUCLEOTIDE SEQUENCE [LARGE SCALE GENOMIC DNA]</scope>
    <source>
        <strain evidence="2">UP-52</strain>
    </source>
</reference>
<protein>
    <submittedName>
        <fullName evidence="1">Uncharacterized protein</fullName>
    </submittedName>
</protein>
<gene>
    <name evidence="1" type="ORF">IEE83_17430</name>
</gene>
<keyword evidence="2" id="KW-1185">Reference proteome</keyword>
<dbReference type="Proteomes" id="UP000634134">
    <property type="component" value="Unassembled WGS sequence"/>
</dbReference>
<comment type="caution">
    <text evidence="1">The sequence shown here is derived from an EMBL/GenBank/DDBJ whole genome shotgun (WGS) entry which is preliminary data.</text>
</comment>
<dbReference type="RefSeq" id="WP_228101848.1">
    <property type="nucleotide sequence ID" value="NZ_JACYGY010000001.1"/>
</dbReference>
<organism evidence="1 2">
    <name type="scientific">Dyadobacter subterraneus</name>
    <dbReference type="NCBI Taxonomy" id="2773304"/>
    <lineage>
        <taxon>Bacteria</taxon>
        <taxon>Pseudomonadati</taxon>
        <taxon>Bacteroidota</taxon>
        <taxon>Cytophagia</taxon>
        <taxon>Cytophagales</taxon>
        <taxon>Spirosomataceae</taxon>
        <taxon>Dyadobacter</taxon>
    </lineage>
</organism>
<evidence type="ECO:0000313" key="1">
    <source>
        <dbReference type="EMBL" id="MBE9463672.1"/>
    </source>
</evidence>
<sequence length="111" mass="13109">MMFKADIIGLPYSGEYSERVYDNENPWNSQSWTFVRFINNDQSEWCGHFSGFPREVAVPKARDMVLILTSDWLYRLDRQRGNLTNSEDKLFSGLTYENSLLKIEERIECDL</sequence>
<dbReference type="EMBL" id="JACYGY010000001">
    <property type="protein sequence ID" value="MBE9463672.1"/>
    <property type="molecule type" value="Genomic_DNA"/>
</dbReference>
<name>A0ABR9WDU9_9BACT</name>
<accession>A0ABR9WDU9</accession>
<proteinExistence type="predicted"/>